<evidence type="ECO:0000313" key="3">
    <source>
        <dbReference type="EMBL" id="MBG6140748.1"/>
    </source>
</evidence>
<protein>
    <submittedName>
        <fullName evidence="3">Uncharacterized protein</fullName>
    </submittedName>
</protein>
<evidence type="ECO:0000256" key="2">
    <source>
        <dbReference type="SAM" id="SignalP"/>
    </source>
</evidence>
<dbReference type="AlphaFoldDB" id="A0A8J7GHF7"/>
<keyword evidence="1" id="KW-0812">Transmembrane</keyword>
<sequence>MRRLLTALSAGTILALGTGTPALAADNIALVVEPQLIQTGGTVKLTANNCKNQTATAVFAPSSVGPVTLNQSIGNNGVWASVAIPADTATGVYTITANCNGSDVKASQSLYVYKSAPTPSHGPNTGGVALGGGSGAVMTAAGVGIAGLGGLVGMLAWRRRRGSLAD</sequence>
<evidence type="ECO:0000256" key="1">
    <source>
        <dbReference type="SAM" id="Phobius"/>
    </source>
</evidence>
<keyword evidence="1" id="KW-0472">Membrane</keyword>
<reference evidence="3" key="1">
    <citation type="submission" date="2020-11" db="EMBL/GenBank/DDBJ databases">
        <title>Sequencing the genomes of 1000 actinobacteria strains.</title>
        <authorList>
            <person name="Klenk H.-P."/>
        </authorList>
    </citation>
    <scope>NUCLEOTIDE SEQUENCE</scope>
    <source>
        <strain evidence="3">DSM 45356</strain>
    </source>
</reference>
<dbReference type="Proteomes" id="UP000622552">
    <property type="component" value="Unassembled WGS sequence"/>
</dbReference>
<feature type="transmembrane region" description="Helical" evidence="1">
    <location>
        <begin position="136"/>
        <end position="157"/>
    </location>
</feature>
<accession>A0A8J7GHF7</accession>
<keyword evidence="1" id="KW-1133">Transmembrane helix</keyword>
<keyword evidence="4" id="KW-1185">Reference proteome</keyword>
<dbReference type="EMBL" id="JADOUF010000001">
    <property type="protein sequence ID" value="MBG6140748.1"/>
    <property type="molecule type" value="Genomic_DNA"/>
</dbReference>
<dbReference type="RefSeq" id="WP_197007265.1">
    <property type="nucleotide sequence ID" value="NZ_BONS01000019.1"/>
</dbReference>
<organism evidence="3 4">
    <name type="scientific">Longispora fulva</name>
    <dbReference type="NCBI Taxonomy" id="619741"/>
    <lineage>
        <taxon>Bacteria</taxon>
        <taxon>Bacillati</taxon>
        <taxon>Actinomycetota</taxon>
        <taxon>Actinomycetes</taxon>
        <taxon>Micromonosporales</taxon>
        <taxon>Micromonosporaceae</taxon>
        <taxon>Longispora</taxon>
    </lineage>
</organism>
<keyword evidence="2" id="KW-0732">Signal</keyword>
<comment type="caution">
    <text evidence="3">The sequence shown here is derived from an EMBL/GenBank/DDBJ whole genome shotgun (WGS) entry which is preliminary data.</text>
</comment>
<name>A0A8J7GHF7_9ACTN</name>
<proteinExistence type="predicted"/>
<gene>
    <name evidence="3" type="ORF">IW245_006942</name>
</gene>
<feature type="signal peptide" evidence="2">
    <location>
        <begin position="1"/>
        <end position="24"/>
    </location>
</feature>
<evidence type="ECO:0000313" key="4">
    <source>
        <dbReference type="Proteomes" id="UP000622552"/>
    </source>
</evidence>
<feature type="chain" id="PRO_5035149576" evidence="2">
    <location>
        <begin position="25"/>
        <end position="166"/>
    </location>
</feature>